<comment type="caution">
    <text evidence="2">The sequence shown here is derived from an EMBL/GenBank/DDBJ whole genome shotgun (WGS) entry which is preliminary data.</text>
</comment>
<name>A0A179GE30_PURLI</name>
<dbReference type="EMBL" id="LSBH01000007">
    <property type="protein sequence ID" value="OAQ76086.1"/>
    <property type="molecule type" value="Genomic_DNA"/>
</dbReference>
<sequence>MTRLNPTRHPSPSPSAAALSATPSTASQAAFALPGTSRRAKRKDAVAPWSNLPMPSADWASPPAWVLALLLASWATGRARPGRHRPCALPTRRGSHLAQKGSRDGSHKAELSQREWACACDLDGDAARIEPV</sequence>
<proteinExistence type="predicted"/>
<reference evidence="2 3" key="1">
    <citation type="submission" date="2016-01" db="EMBL/GenBank/DDBJ databases">
        <title>Biosynthesis of antibiotic leucinostatins and their inhibition on Phytophthora in bio-control Purpureocillium lilacinum.</title>
        <authorList>
            <person name="Wang G."/>
            <person name="Liu Z."/>
            <person name="Lin R."/>
            <person name="Li E."/>
            <person name="Mao Z."/>
            <person name="Ling J."/>
            <person name="Yin W."/>
            <person name="Xie B."/>
        </authorList>
    </citation>
    <scope>NUCLEOTIDE SEQUENCE [LARGE SCALE GENOMIC DNA]</scope>
    <source>
        <strain evidence="2">PLBJ-1</strain>
    </source>
</reference>
<evidence type="ECO:0000313" key="2">
    <source>
        <dbReference type="EMBL" id="OAQ76086.1"/>
    </source>
</evidence>
<evidence type="ECO:0000256" key="1">
    <source>
        <dbReference type="SAM" id="MobiDB-lite"/>
    </source>
</evidence>
<protein>
    <submittedName>
        <fullName evidence="2">Uncharacterized protein</fullName>
    </submittedName>
</protein>
<organism evidence="2 3">
    <name type="scientific">Purpureocillium lilacinum</name>
    <name type="common">Paecilomyces lilacinus</name>
    <dbReference type="NCBI Taxonomy" id="33203"/>
    <lineage>
        <taxon>Eukaryota</taxon>
        <taxon>Fungi</taxon>
        <taxon>Dikarya</taxon>
        <taxon>Ascomycota</taxon>
        <taxon>Pezizomycotina</taxon>
        <taxon>Sordariomycetes</taxon>
        <taxon>Hypocreomycetidae</taxon>
        <taxon>Hypocreales</taxon>
        <taxon>Ophiocordycipitaceae</taxon>
        <taxon>Purpureocillium</taxon>
    </lineage>
</organism>
<feature type="compositionally biased region" description="Basic and acidic residues" evidence="1">
    <location>
        <begin position="101"/>
        <end position="110"/>
    </location>
</feature>
<dbReference type="Proteomes" id="UP000078240">
    <property type="component" value="Unassembled WGS sequence"/>
</dbReference>
<evidence type="ECO:0000313" key="3">
    <source>
        <dbReference type="Proteomes" id="UP000078240"/>
    </source>
</evidence>
<dbReference type="AlphaFoldDB" id="A0A179GE30"/>
<feature type="region of interest" description="Disordered" evidence="1">
    <location>
        <begin position="1"/>
        <end position="59"/>
    </location>
</feature>
<gene>
    <name evidence="2" type="ORF">VFPBJ_08446</name>
</gene>
<feature type="compositionally biased region" description="Low complexity" evidence="1">
    <location>
        <begin position="14"/>
        <end position="32"/>
    </location>
</feature>
<accession>A0A179GE30</accession>
<feature type="region of interest" description="Disordered" evidence="1">
    <location>
        <begin position="79"/>
        <end position="110"/>
    </location>
</feature>